<evidence type="ECO:0000313" key="3">
    <source>
        <dbReference type="Proteomes" id="UP001634393"/>
    </source>
</evidence>
<keyword evidence="1" id="KW-0813">Transport</keyword>
<accession>A0ABD3U6Q5</accession>
<evidence type="ECO:0008006" key="4">
    <source>
        <dbReference type="Google" id="ProtNLM"/>
    </source>
</evidence>
<sequence>MYAAVLFLGVQNATSMQPVVAIERIVFYRERACSRDVFSYALCLWTGKLINSGQLPNSFGTFSSCTSHCCTSHSTGCMMTVAITPNHNIAAIISSAFYGFWNLFSRFLTFLPLLGHYMD</sequence>
<dbReference type="Proteomes" id="UP001634393">
    <property type="component" value="Unassembled WGS sequence"/>
</dbReference>
<reference evidence="2 3" key="1">
    <citation type="submission" date="2024-12" db="EMBL/GenBank/DDBJ databases">
        <title>The unique morphological basis and parallel evolutionary history of personate flowers in Penstemon.</title>
        <authorList>
            <person name="Depatie T.H."/>
            <person name="Wessinger C.A."/>
        </authorList>
    </citation>
    <scope>NUCLEOTIDE SEQUENCE [LARGE SCALE GENOMIC DNA]</scope>
    <source>
        <strain evidence="2">WTNN_2</strain>
        <tissue evidence="2">Leaf</tissue>
    </source>
</reference>
<evidence type="ECO:0000256" key="1">
    <source>
        <dbReference type="ARBA" id="ARBA00022448"/>
    </source>
</evidence>
<comment type="caution">
    <text evidence="2">The sequence shown here is derived from an EMBL/GenBank/DDBJ whole genome shotgun (WGS) entry which is preliminary data.</text>
</comment>
<protein>
    <recommendedName>
        <fullName evidence="4">Secreted protein</fullName>
    </recommendedName>
</protein>
<evidence type="ECO:0000313" key="2">
    <source>
        <dbReference type="EMBL" id="KAL3844120.1"/>
    </source>
</evidence>
<dbReference type="AlphaFoldDB" id="A0ABD3U6Q5"/>
<keyword evidence="3" id="KW-1185">Reference proteome</keyword>
<dbReference type="EMBL" id="JBJXBP010000002">
    <property type="protein sequence ID" value="KAL3844120.1"/>
    <property type="molecule type" value="Genomic_DNA"/>
</dbReference>
<proteinExistence type="predicted"/>
<name>A0ABD3U6Q5_9LAMI</name>
<dbReference type="PANTHER" id="PTHR19241">
    <property type="entry name" value="ATP-BINDING CASSETTE TRANSPORTER"/>
    <property type="match status" value="1"/>
</dbReference>
<gene>
    <name evidence="2" type="ORF">ACJIZ3_001523</name>
</gene>
<organism evidence="2 3">
    <name type="scientific">Penstemon smallii</name>
    <dbReference type="NCBI Taxonomy" id="265156"/>
    <lineage>
        <taxon>Eukaryota</taxon>
        <taxon>Viridiplantae</taxon>
        <taxon>Streptophyta</taxon>
        <taxon>Embryophyta</taxon>
        <taxon>Tracheophyta</taxon>
        <taxon>Spermatophyta</taxon>
        <taxon>Magnoliopsida</taxon>
        <taxon>eudicotyledons</taxon>
        <taxon>Gunneridae</taxon>
        <taxon>Pentapetalae</taxon>
        <taxon>asterids</taxon>
        <taxon>lamiids</taxon>
        <taxon>Lamiales</taxon>
        <taxon>Plantaginaceae</taxon>
        <taxon>Cheloneae</taxon>
        <taxon>Penstemon</taxon>
    </lineage>
</organism>